<dbReference type="EMBL" id="JH930469">
    <property type="protein sequence ID" value="EKM59994.1"/>
    <property type="molecule type" value="Genomic_DNA"/>
</dbReference>
<evidence type="ECO:0000256" key="1">
    <source>
        <dbReference type="SAM" id="MobiDB-lite"/>
    </source>
</evidence>
<dbReference type="OrthoDB" id="2687798at2759"/>
<feature type="compositionally biased region" description="Basic and acidic residues" evidence="1">
    <location>
        <begin position="29"/>
        <end position="51"/>
    </location>
</feature>
<feature type="compositionally biased region" description="Basic and acidic residues" evidence="1">
    <location>
        <begin position="203"/>
        <end position="216"/>
    </location>
</feature>
<evidence type="ECO:0000313" key="2">
    <source>
        <dbReference type="EMBL" id="EKM59994.1"/>
    </source>
</evidence>
<feature type="compositionally biased region" description="Basic and acidic residues" evidence="1">
    <location>
        <begin position="328"/>
        <end position="368"/>
    </location>
</feature>
<keyword evidence="3" id="KW-1185">Reference proteome</keyword>
<reference evidence="2 3" key="1">
    <citation type="journal article" date="2012" name="BMC Genomics">
        <title>Comparative genomics of the white-rot fungi, Phanerochaete carnosa and P. chrysosporium, to elucidate the genetic basis of the distinct wood types they colonize.</title>
        <authorList>
            <person name="Suzuki H."/>
            <person name="MacDonald J."/>
            <person name="Syed K."/>
            <person name="Salamov A."/>
            <person name="Hori C."/>
            <person name="Aerts A."/>
            <person name="Henrissat B."/>
            <person name="Wiebenga A."/>
            <person name="vanKuyk P.A."/>
            <person name="Barry K."/>
            <person name="Lindquist E."/>
            <person name="LaButti K."/>
            <person name="Lapidus A."/>
            <person name="Lucas S."/>
            <person name="Coutinho P."/>
            <person name="Gong Y."/>
            <person name="Samejima M."/>
            <person name="Mahadevan R."/>
            <person name="Abou-Zaid M."/>
            <person name="de Vries R.P."/>
            <person name="Igarashi K."/>
            <person name="Yadav J.S."/>
            <person name="Grigoriev I.V."/>
            <person name="Master E.R."/>
        </authorList>
    </citation>
    <scope>NUCLEOTIDE SEQUENCE [LARGE SCALE GENOMIC DNA]</scope>
    <source>
        <strain evidence="2 3">HHB-10118-sp</strain>
    </source>
</reference>
<accession>K5WLD5</accession>
<gene>
    <name evidence="2" type="ORF">PHACADRAFT_138385</name>
</gene>
<dbReference type="KEGG" id="pco:PHACADRAFT_138385"/>
<dbReference type="AlphaFoldDB" id="K5WLD5"/>
<feature type="compositionally biased region" description="Polar residues" evidence="1">
    <location>
        <begin position="247"/>
        <end position="256"/>
    </location>
</feature>
<sequence length="368" mass="39462">MLSRRILYLPHTRRIAARATAVRFYNPDQKGDTFDQAHHAGRDAKDPRKSSPLDAANVGKGKKAPHNLTGNKEGLGFAEQVGSQSATGSNEQIFGNTMRKPESVEGYSGQENITPPSFADAVKSKLGFKTTAGEDKQNRGGGVGVTGTGQATVDRGKRMFHTSAVSWAPDETKGQAPEASRQPKDSTYSDQNAHLKHKGSPSESDHGKGNAAREPKLPSQHVRPLFYRTDASWKHHSSSKQPLARGFSTSACASTKHTADSYFKDVDGTDPTNPKVHQVDPSNGGAPVARANEQPATGNFSRSGPDSPEYDTVSKHDQPYETPPTKGTAKDQKLRYGAEPGVMKEEPSKHDEGPAGKDAGGRKPEGQS</sequence>
<feature type="compositionally biased region" description="Polar residues" evidence="1">
    <location>
        <begin position="81"/>
        <end position="95"/>
    </location>
</feature>
<proteinExistence type="predicted"/>
<evidence type="ECO:0000313" key="3">
    <source>
        <dbReference type="Proteomes" id="UP000008370"/>
    </source>
</evidence>
<dbReference type="HOGENOM" id="CLU_036222_0_0_1"/>
<protein>
    <submittedName>
        <fullName evidence="2">Uncharacterized protein</fullName>
    </submittedName>
</protein>
<dbReference type="Proteomes" id="UP000008370">
    <property type="component" value="Unassembled WGS sequence"/>
</dbReference>
<feature type="compositionally biased region" description="Basic and acidic residues" evidence="1">
    <location>
        <begin position="257"/>
        <end position="267"/>
    </location>
</feature>
<feature type="region of interest" description="Disordered" evidence="1">
    <location>
        <begin position="27"/>
        <end position="368"/>
    </location>
</feature>
<dbReference type="InParanoid" id="K5WLD5"/>
<dbReference type="RefSeq" id="XP_007392542.1">
    <property type="nucleotide sequence ID" value="XM_007392480.1"/>
</dbReference>
<dbReference type="GeneID" id="18908417"/>
<feature type="compositionally biased region" description="Polar residues" evidence="1">
    <location>
        <begin position="294"/>
        <end position="304"/>
    </location>
</feature>
<organism evidence="2 3">
    <name type="scientific">Phanerochaete carnosa (strain HHB-10118-sp)</name>
    <name type="common">White-rot fungus</name>
    <name type="synonym">Peniophora carnosa</name>
    <dbReference type="NCBI Taxonomy" id="650164"/>
    <lineage>
        <taxon>Eukaryota</taxon>
        <taxon>Fungi</taxon>
        <taxon>Dikarya</taxon>
        <taxon>Basidiomycota</taxon>
        <taxon>Agaricomycotina</taxon>
        <taxon>Agaricomycetes</taxon>
        <taxon>Polyporales</taxon>
        <taxon>Phanerochaetaceae</taxon>
        <taxon>Phanerochaete</taxon>
    </lineage>
</organism>
<name>K5WLD5_PHACS</name>